<feature type="compositionally biased region" description="Polar residues" evidence="1">
    <location>
        <begin position="49"/>
        <end position="63"/>
    </location>
</feature>
<dbReference type="AlphaFoldDB" id="A0A5M9JH69"/>
<organism evidence="2 3">
    <name type="scientific">Monilinia fructicola</name>
    <name type="common">Brown rot fungus</name>
    <name type="synonym">Ciboria fructicola</name>
    <dbReference type="NCBI Taxonomy" id="38448"/>
    <lineage>
        <taxon>Eukaryota</taxon>
        <taxon>Fungi</taxon>
        <taxon>Dikarya</taxon>
        <taxon>Ascomycota</taxon>
        <taxon>Pezizomycotina</taxon>
        <taxon>Leotiomycetes</taxon>
        <taxon>Helotiales</taxon>
        <taxon>Sclerotiniaceae</taxon>
        <taxon>Monilinia</taxon>
    </lineage>
</organism>
<feature type="compositionally biased region" description="Polar residues" evidence="1">
    <location>
        <begin position="21"/>
        <end position="31"/>
    </location>
</feature>
<sequence length="168" mass="18924">MEEPKSDSRQFPDEKKLPCTNVHTSKSGSRTSSERKPYSQEDTIMFAKTYTNQSHTSDSTTSDGYEADDESYSNYPISYLPSFVLSLRAPGTRPAPRRRKGILDPINAGEDAAFFARANRQFQQRIRDVVRDNEKKAKKEVFEATKESEAVLRAKADAATMACKDQLS</sequence>
<protein>
    <submittedName>
        <fullName evidence="2">Uncharacterized protein</fullName>
    </submittedName>
</protein>
<reference evidence="2 3" key="1">
    <citation type="submission" date="2019-06" db="EMBL/GenBank/DDBJ databases">
        <title>Genome Sequence of the Brown Rot Fungal Pathogen Monilinia fructicola.</title>
        <authorList>
            <person name="De Miccolis Angelini R.M."/>
            <person name="Landi L."/>
            <person name="Abate D."/>
            <person name="Pollastro S."/>
            <person name="Romanazzi G."/>
            <person name="Faretra F."/>
        </authorList>
    </citation>
    <scope>NUCLEOTIDE SEQUENCE [LARGE SCALE GENOMIC DNA]</scope>
    <source>
        <strain evidence="2 3">Mfrc123</strain>
    </source>
</reference>
<evidence type="ECO:0000313" key="3">
    <source>
        <dbReference type="Proteomes" id="UP000322873"/>
    </source>
</evidence>
<evidence type="ECO:0000256" key="1">
    <source>
        <dbReference type="SAM" id="MobiDB-lite"/>
    </source>
</evidence>
<keyword evidence="3" id="KW-1185">Reference proteome</keyword>
<evidence type="ECO:0000313" key="2">
    <source>
        <dbReference type="EMBL" id="KAA8567309.1"/>
    </source>
</evidence>
<gene>
    <name evidence="2" type="ORF">EYC84_010340</name>
</gene>
<dbReference type="EMBL" id="VICG01000011">
    <property type="protein sequence ID" value="KAA8567309.1"/>
    <property type="molecule type" value="Genomic_DNA"/>
</dbReference>
<name>A0A5M9JH69_MONFR</name>
<comment type="caution">
    <text evidence="2">The sequence shown here is derived from an EMBL/GenBank/DDBJ whole genome shotgun (WGS) entry which is preliminary data.</text>
</comment>
<dbReference type="Proteomes" id="UP000322873">
    <property type="component" value="Unassembled WGS sequence"/>
</dbReference>
<accession>A0A5M9JH69</accession>
<proteinExistence type="predicted"/>
<dbReference type="OrthoDB" id="3552478at2759"/>
<feature type="compositionally biased region" description="Basic and acidic residues" evidence="1">
    <location>
        <begin position="1"/>
        <end position="17"/>
    </location>
</feature>
<feature type="region of interest" description="Disordered" evidence="1">
    <location>
        <begin position="1"/>
        <end position="68"/>
    </location>
</feature>
<dbReference type="VEuPathDB" id="FungiDB:MFRU_007g03370"/>